<accession>A0ACC2WQE5</accession>
<sequence length="592" mass="64641">MPLHFLGSIAETTSISLNTVFYCTCLVGLLLVFKTVWVEGRKCTWERDWAGKFLIIIAPPSPLVYALLDHLVNLAHPPQVLYLPPIPSPLPQELLTILHAIRLSAATKSPHAVPVSTATDVDETAAETKETNQEQESSIPSASLHCDPLPRSPQAIKEFIRRWAIKPPGTGDDGRRVDAIVWADEWSVDAPLKVFRTTTAGMKEEDVGDTWAGVRSDSGKKPQRQRKEQGATEWTAEEAKFFFLNNMLPFLLKAPMERSIRLVNVLGPFYSAAVPLIGSSVEEQGRAADQLLSDATNSNDNQSRQAQQQQPQTKPSKAAAKKRQATLSPIVTSGKASLRNILLWKHLQKILDALASASHNQATEFKIPARPGSEIPVPDDREEDVQGKEEEYGSVLRQRKTGAGKVEDKDKAAPPLAATSSKKITVQSNILALPVVIGFNRWGIIRPLMGFTDSYLGRAMYILLAPLIYLLTPSTKSALQSILYALSAPVLYDDEEDSIPEQTAMKKDDDKDEGGKKGKSTGKAGKGRRDGVKGGGIIRDASWIPYPFAPSWADPLASKIWDQLEVRVEAGLKAASDEGSTHAANGKGKAEL</sequence>
<organism evidence="1 2">
    <name type="scientific">Naganishia vaughanmartiniae</name>
    <dbReference type="NCBI Taxonomy" id="1424756"/>
    <lineage>
        <taxon>Eukaryota</taxon>
        <taxon>Fungi</taxon>
        <taxon>Dikarya</taxon>
        <taxon>Basidiomycota</taxon>
        <taxon>Agaricomycotina</taxon>
        <taxon>Tremellomycetes</taxon>
        <taxon>Filobasidiales</taxon>
        <taxon>Filobasidiaceae</taxon>
        <taxon>Naganishia</taxon>
    </lineage>
</organism>
<evidence type="ECO:0000313" key="2">
    <source>
        <dbReference type="Proteomes" id="UP001243375"/>
    </source>
</evidence>
<keyword evidence="2" id="KW-1185">Reference proteome</keyword>
<name>A0ACC2WQE5_9TREE</name>
<evidence type="ECO:0000313" key="1">
    <source>
        <dbReference type="EMBL" id="KAJ9114009.1"/>
    </source>
</evidence>
<reference evidence="1" key="1">
    <citation type="submission" date="2023-04" db="EMBL/GenBank/DDBJ databases">
        <title>Draft Genome sequencing of Naganishia species isolated from polar environments using Oxford Nanopore Technology.</title>
        <authorList>
            <person name="Leo P."/>
            <person name="Venkateswaran K."/>
        </authorList>
    </citation>
    <scope>NUCLEOTIDE SEQUENCE</scope>
    <source>
        <strain evidence="1">MNA-CCFEE 5425</strain>
    </source>
</reference>
<protein>
    <submittedName>
        <fullName evidence="1">Uncharacterized protein</fullName>
    </submittedName>
</protein>
<gene>
    <name evidence="1" type="ORF">QFC22_005827</name>
</gene>
<proteinExistence type="predicted"/>
<dbReference type="Proteomes" id="UP001243375">
    <property type="component" value="Unassembled WGS sequence"/>
</dbReference>
<dbReference type="EMBL" id="JASBWU010000020">
    <property type="protein sequence ID" value="KAJ9114009.1"/>
    <property type="molecule type" value="Genomic_DNA"/>
</dbReference>
<comment type="caution">
    <text evidence="1">The sequence shown here is derived from an EMBL/GenBank/DDBJ whole genome shotgun (WGS) entry which is preliminary data.</text>
</comment>